<keyword evidence="3" id="KW-1003">Cell membrane</keyword>
<dbReference type="PATRIC" id="fig|1088721.3.peg.1246"/>
<gene>
    <name evidence="8" type="ORF">NSU_1262</name>
</gene>
<feature type="transmembrane region" description="Helical" evidence="7">
    <location>
        <begin position="306"/>
        <end position="329"/>
    </location>
</feature>
<protein>
    <submittedName>
        <fullName evidence="8">Polysaccharide biosynthesis protein, putative</fullName>
    </submittedName>
</protein>
<evidence type="ECO:0000256" key="3">
    <source>
        <dbReference type="ARBA" id="ARBA00022475"/>
    </source>
</evidence>
<dbReference type="STRING" id="1088721.JI59_13785"/>
<keyword evidence="5 7" id="KW-1133">Transmembrane helix</keyword>
<feature type="transmembrane region" description="Helical" evidence="7">
    <location>
        <begin position="341"/>
        <end position="364"/>
    </location>
</feature>
<dbReference type="PANTHER" id="PTHR30250:SF10">
    <property type="entry name" value="LIPOPOLYSACCHARIDE BIOSYNTHESIS PROTEIN WZXC"/>
    <property type="match status" value="1"/>
</dbReference>
<comment type="subcellular location">
    <subcellularLocation>
        <location evidence="1">Cell membrane</location>
        <topology evidence="1">Multi-pass membrane protein</topology>
    </subcellularLocation>
</comment>
<name>G6EA91_9SPHN</name>
<feature type="transmembrane region" description="Helical" evidence="7">
    <location>
        <begin position="376"/>
        <end position="396"/>
    </location>
</feature>
<feature type="transmembrane region" description="Helical" evidence="7">
    <location>
        <begin position="98"/>
        <end position="125"/>
    </location>
</feature>
<dbReference type="eggNOG" id="COG2244">
    <property type="taxonomic scope" value="Bacteria"/>
</dbReference>
<evidence type="ECO:0000256" key="6">
    <source>
        <dbReference type="ARBA" id="ARBA00023136"/>
    </source>
</evidence>
<comment type="caution">
    <text evidence="8">The sequence shown here is derived from an EMBL/GenBank/DDBJ whole genome shotgun (WGS) entry which is preliminary data.</text>
</comment>
<keyword evidence="9" id="KW-1185">Reference proteome</keyword>
<accession>G6EA91</accession>
<feature type="transmembrane region" description="Helical" evidence="7">
    <location>
        <begin position="434"/>
        <end position="458"/>
    </location>
</feature>
<dbReference type="InterPro" id="IPR050833">
    <property type="entry name" value="Poly_Biosynth_Transport"/>
</dbReference>
<evidence type="ECO:0000256" key="4">
    <source>
        <dbReference type="ARBA" id="ARBA00022692"/>
    </source>
</evidence>
<feature type="transmembrane region" description="Helical" evidence="7">
    <location>
        <begin position="402"/>
        <end position="422"/>
    </location>
</feature>
<feature type="transmembrane region" description="Helical" evidence="7">
    <location>
        <begin position="166"/>
        <end position="189"/>
    </location>
</feature>
<evidence type="ECO:0000313" key="8">
    <source>
        <dbReference type="EMBL" id="EHJ61753.1"/>
    </source>
</evidence>
<keyword evidence="4 7" id="KW-0812">Transmembrane</keyword>
<dbReference type="AlphaFoldDB" id="G6EA91"/>
<evidence type="ECO:0000313" key="9">
    <source>
        <dbReference type="Proteomes" id="UP000004030"/>
    </source>
</evidence>
<feature type="transmembrane region" description="Helical" evidence="7">
    <location>
        <begin position="64"/>
        <end position="86"/>
    </location>
</feature>
<reference evidence="8 9" key="1">
    <citation type="journal article" date="2012" name="J. Bacteriol.">
        <title>Genome sequence of benzo(a)pyrene-degrading bacterium Novosphingobium pentaromativorans US6-1.</title>
        <authorList>
            <person name="Luo Y.R."/>
            <person name="Kang S.G."/>
            <person name="Kim S.J."/>
            <person name="Kim M.R."/>
            <person name="Li N."/>
            <person name="Lee J.H."/>
            <person name="Kwon K.K."/>
        </authorList>
    </citation>
    <scope>NUCLEOTIDE SEQUENCE [LARGE SCALE GENOMIC DNA]</scope>
    <source>
        <strain evidence="8 9">US6-1</strain>
    </source>
</reference>
<comment type="similarity">
    <text evidence="2">Belongs to the polysaccharide synthase family.</text>
</comment>
<feature type="transmembrane region" description="Helical" evidence="7">
    <location>
        <begin position="32"/>
        <end position="58"/>
    </location>
</feature>
<sequence length="501" mass="53576">MCEDQVKQRKSDELEGVARRFKDLRSFGRRSGIALFAFVARSLQQVSTLVMTFLAARFLPPADYGVYALGIVFVVMIQTLTYTGFYQFILNARQDEDAVLSTCFWLIFGLVTLASLLLGAAAFPIEWLFGARHLGTVIVLLALIQPLASVGAWSSAALLRRRAVTLNFTIIFLQNIIALVGGGLLIWFWHSLYALVAVRYLRVISGAVLFASLGRDRPRMRFSRKLAIEATGFSGGLYFSRLLGFLSRYAGDLLLGLFHSPGAVGLYRFGNRVATGATDILMQPMNNFAATQFGAAGRDDRDLGAVLARFAGTIALLGGMAGAVVIVLAPDVISTFFQPSYEGALVVTAAMALRGVAGVGQSLVEPVFAALGRTSWVVMFNLVAGATCVAAIAVSAPFGLGVLAWGQAIAILVMTALAFHLMRRRGGISTGAAVRRFLGACALALAYGLVLAAIRFRFLPAMAISPLQTLLVSLACAALVGAVILLVAMRLRIFSLHAFSG</sequence>
<feature type="transmembrane region" description="Helical" evidence="7">
    <location>
        <begin position="137"/>
        <end position="159"/>
    </location>
</feature>
<dbReference type="Proteomes" id="UP000004030">
    <property type="component" value="Unassembled WGS sequence"/>
</dbReference>
<dbReference type="Pfam" id="PF13440">
    <property type="entry name" value="Polysacc_synt_3"/>
    <property type="match status" value="1"/>
</dbReference>
<evidence type="ECO:0000256" key="1">
    <source>
        <dbReference type="ARBA" id="ARBA00004651"/>
    </source>
</evidence>
<dbReference type="KEGG" id="npn:JI59_13785"/>
<proteinExistence type="inferred from homology"/>
<keyword evidence="6 7" id="KW-0472">Membrane</keyword>
<dbReference type="PANTHER" id="PTHR30250">
    <property type="entry name" value="PST FAMILY PREDICTED COLANIC ACID TRANSPORTER"/>
    <property type="match status" value="1"/>
</dbReference>
<evidence type="ECO:0000256" key="2">
    <source>
        <dbReference type="ARBA" id="ARBA00007430"/>
    </source>
</evidence>
<dbReference type="EMBL" id="AGFM01000016">
    <property type="protein sequence ID" value="EHJ61753.1"/>
    <property type="molecule type" value="Genomic_DNA"/>
</dbReference>
<feature type="transmembrane region" description="Helical" evidence="7">
    <location>
        <begin position="195"/>
        <end position="214"/>
    </location>
</feature>
<feature type="transmembrane region" description="Helical" evidence="7">
    <location>
        <begin position="470"/>
        <end position="489"/>
    </location>
</feature>
<evidence type="ECO:0000256" key="7">
    <source>
        <dbReference type="SAM" id="Phobius"/>
    </source>
</evidence>
<organism evidence="8 9">
    <name type="scientific">Novosphingobium pentaromativorans US6-1</name>
    <dbReference type="NCBI Taxonomy" id="1088721"/>
    <lineage>
        <taxon>Bacteria</taxon>
        <taxon>Pseudomonadati</taxon>
        <taxon>Pseudomonadota</taxon>
        <taxon>Alphaproteobacteria</taxon>
        <taxon>Sphingomonadales</taxon>
        <taxon>Sphingomonadaceae</taxon>
        <taxon>Novosphingobium</taxon>
    </lineage>
</organism>
<evidence type="ECO:0000256" key="5">
    <source>
        <dbReference type="ARBA" id="ARBA00022989"/>
    </source>
</evidence>
<dbReference type="GO" id="GO:0005886">
    <property type="term" value="C:plasma membrane"/>
    <property type="evidence" value="ECO:0007669"/>
    <property type="project" value="UniProtKB-SubCell"/>
</dbReference>